<accession>A0A1V3JAA2</accession>
<keyword evidence="7" id="KW-1185">Reference proteome</keyword>
<evidence type="ECO:0000313" key="7">
    <source>
        <dbReference type="Proteomes" id="UP000188541"/>
    </source>
</evidence>
<comment type="similarity">
    <text evidence="1">Belongs to the Gfa family.</text>
</comment>
<feature type="domain" description="CENP-V/GFA" evidence="5">
    <location>
        <begin position="1"/>
        <end position="113"/>
    </location>
</feature>
<evidence type="ECO:0000256" key="1">
    <source>
        <dbReference type="ARBA" id="ARBA00005495"/>
    </source>
</evidence>
<gene>
    <name evidence="6" type="ORF">BKK55_11945</name>
</gene>
<comment type="caution">
    <text evidence="6">The sequence shown here is derived from an EMBL/GenBank/DDBJ whole genome shotgun (WGS) entry which is preliminary data.</text>
</comment>
<keyword evidence="4" id="KW-0456">Lyase</keyword>
<proteinExistence type="inferred from homology"/>
<dbReference type="STRING" id="1908266.BKK55_11945"/>
<dbReference type="Gene3D" id="3.90.1590.10">
    <property type="entry name" value="glutathione-dependent formaldehyde- activating enzyme (gfa)"/>
    <property type="match status" value="1"/>
</dbReference>
<dbReference type="GO" id="GO:0046872">
    <property type="term" value="F:metal ion binding"/>
    <property type="evidence" value="ECO:0007669"/>
    <property type="project" value="UniProtKB-KW"/>
</dbReference>
<reference evidence="6 7" key="1">
    <citation type="submission" date="2016-10" db="EMBL/GenBank/DDBJ databases">
        <title>Rodentibacter gen. nov. and new species.</title>
        <authorList>
            <person name="Christensen H."/>
        </authorList>
    </citation>
    <scope>NUCLEOTIDE SEQUENCE [LARGE SCALE GENOMIC DNA]</scope>
    <source>
        <strain evidence="6 7">1996246016</strain>
    </source>
</reference>
<keyword evidence="2" id="KW-0479">Metal-binding</keyword>
<dbReference type="RefSeq" id="WP_077551866.1">
    <property type="nucleotide sequence ID" value="NZ_MLHO01000086.1"/>
</dbReference>
<dbReference type="PANTHER" id="PTHR33337">
    <property type="entry name" value="GFA DOMAIN-CONTAINING PROTEIN"/>
    <property type="match status" value="1"/>
</dbReference>
<dbReference type="Pfam" id="PF04828">
    <property type="entry name" value="GFA"/>
    <property type="match status" value="1"/>
</dbReference>
<dbReference type="SUPFAM" id="SSF51316">
    <property type="entry name" value="Mss4-like"/>
    <property type="match status" value="1"/>
</dbReference>
<dbReference type="OrthoDB" id="4188830at2"/>
<evidence type="ECO:0000259" key="5">
    <source>
        <dbReference type="PROSITE" id="PS51891"/>
    </source>
</evidence>
<dbReference type="Proteomes" id="UP000188541">
    <property type="component" value="Unassembled WGS sequence"/>
</dbReference>
<dbReference type="PROSITE" id="PS51891">
    <property type="entry name" value="CENP_V_GFA"/>
    <property type="match status" value="1"/>
</dbReference>
<protein>
    <submittedName>
        <fullName evidence="6">Aldehyde-activating protein</fullName>
    </submittedName>
</protein>
<dbReference type="GO" id="GO:0016846">
    <property type="term" value="F:carbon-sulfur lyase activity"/>
    <property type="evidence" value="ECO:0007669"/>
    <property type="project" value="InterPro"/>
</dbReference>
<evidence type="ECO:0000256" key="2">
    <source>
        <dbReference type="ARBA" id="ARBA00022723"/>
    </source>
</evidence>
<sequence>MKGKCLCGLVSISIPENKNVHACHCGNCVRWSGSPLFSLSYQQKLDISGEDFIQCYQSSEWAERAFCKKCGTHLYYHLLGTNNYELSAGLFCSENEFTLEQEIYIDSKPSFYYLGNNVPKLTEKEFLKTLGLI</sequence>
<dbReference type="PANTHER" id="PTHR33337:SF40">
    <property type="entry name" value="CENP-V_GFA DOMAIN-CONTAINING PROTEIN-RELATED"/>
    <property type="match status" value="1"/>
</dbReference>
<evidence type="ECO:0000313" key="6">
    <source>
        <dbReference type="EMBL" id="OOF52718.1"/>
    </source>
</evidence>
<dbReference type="InterPro" id="IPR006913">
    <property type="entry name" value="CENP-V/GFA"/>
</dbReference>
<dbReference type="AlphaFoldDB" id="A0A1V3JAA2"/>
<dbReference type="EMBL" id="MLHO01000086">
    <property type="protein sequence ID" value="OOF52718.1"/>
    <property type="molecule type" value="Genomic_DNA"/>
</dbReference>
<dbReference type="InterPro" id="IPR011057">
    <property type="entry name" value="Mss4-like_sf"/>
</dbReference>
<organism evidence="6 7">
    <name type="scientific">Rodentibacter genomosp. 2</name>
    <dbReference type="NCBI Taxonomy" id="1908266"/>
    <lineage>
        <taxon>Bacteria</taxon>
        <taxon>Pseudomonadati</taxon>
        <taxon>Pseudomonadota</taxon>
        <taxon>Gammaproteobacteria</taxon>
        <taxon>Pasteurellales</taxon>
        <taxon>Pasteurellaceae</taxon>
        <taxon>Rodentibacter</taxon>
    </lineage>
</organism>
<evidence type="ECO:0000256" key="4">
    <source>
        <dbReference type="ARBA" id="ARBA00023239"/>
    </source>
</evidence>
<evidence type="ECO:0000256" key="3">
    <source>
        <dbReference type="ARBA" id="ARBA00022833"/>
    </source>
</evidence>
<name>A0A1V3JAA2_9PAST</name>
<keyword evidence="3" id="KW-0862">Zinc</keyword>